<gene>
    <name evidence="4" type="ORF">KDM89_07280</name>
</gene>
<dbReference type="RefSeq" id="WP_212687287.1">
    <property type="nucleotide sequence ID" value="NZ_JAGSPN010000004.1"/>
</dbReference>
<dbReference type="SUPFAM" id="SSF52151">
    <property type="entry name" value="FabD/lysophospholipase-like"/>
    <property type="match status" value="1"/>
</dbReference>
<dbReference type="InterPro" id="IPR002641">
    <property type="entry name" value="PNPLA_dom"/>
</dbReference>
<evidence type="ECO:0000256" key="1">
    <source>
        <dbReference type="ARBA" id="ARBA00023098"/>
    </source>
</evidence>
<sequence length="353" mass="39805">MTSSLEQAGPKPYQRCLVMCGGGFRFGYYLGIYAAMEQHGRKPDLLLATCGAAIAATVIAGLDNDSQRRDWLDSEAMFAFWQSLRWNPRQSMVSVSKSLLKRWATPPQYKRLPDLHQDFLFSVPGELPLPSLPAHPASDVAVIAGKILYPRQSAGKWHSAPWFEETILTNSPHLLRLHGLRSPVSAPFLRHSRVAPHLNVIRTDDMADAARASVSDMFYFPCHQSPHGDFLGGVTDLFPVEIAKALAPEIWMERKAEYDCFKSLPAVRRVLGFDGNQRLRKVMQSDAAAWIDTSDMETALVEHQIRMRADWKQNRIHLSLPADYASFRTMNRLQWEYGYQRGLQAIAALKAPV</sequence>
<accession>A0A941DPW7</accession>
<comment type="caution">
    <text evidence="4">The sequence shown here is derived from an EMBL/GenBank/DDBJ whole genome shotgun (WGS) entry which is preliminary data.</text>
</comment>
<dbReference type="AlphaFoldDB" id="A0A941DPW7"/>
<evidence type="ECO:0000256" key="2">
    <source>
        <dbReference type="PROSITE-ProRule" id="PRU01161"/>
    </source>
</evidence>
<organism evidence="4 5">
    <name type="scientific">Undibacterium luofuense</name>
    <dbReference type="NCBI Taxonomy" id="2828733"/>
    <lineage>
        <taxon>Bacteria</taxon>
        <taxon>Pseudomonadati</taxon>
        <taxon>Pseudomonadota</taxon>
        <taxon>Betaproteobacteria</taxon>
        <taxon>Burkholderiales</taxon>
        <taxon>Oxalobacteraceae</taxon>
        <taxon>Undibacterium</taxon>
    </lineage>
</organism>
<evidence type="ECO:0000259" key="3">
    <source>
        <dbReference type="PROSITE" id="PS51635"/>
    </source>
</evidence>
<dbReference type="PROSITE" id="PS51635">
    <property type="entry name" value="PNPLA"/>
    <property type="match status" value="1"/>
</dbReference>
<proteinExistence type="predicted"/>
<name>A0A941DPW7_9BURK</name>
<comment type="caution">
    <text evidence="2">Lacks conserved residue(s) required for the propagation of feature annotation.</text>
</comment>
<keyword evidence="5" id="KW-1185">Reference proteome</keyword>
<keyword evidence="1" id="KW-0443">Lipid metabolism</keyword>
<evidence type="ECO:0000313" key="5">
    <source>
        <dbReference type="Proteomes" id="UP000680067"/>
    </source>
</evidence>
<dbReference type="EMBL" id="JAGSPN010000004">
    <property type="protein sequence ID" value="MBR7781936.1"/>
    <property type="molecule type" value="Genomic_DNA"/>
</dbReference>
<dbReference type="InterPro" id="IPR016035">
    <property type="entry name" value="Acyl_Trfase/lysoPLipase"/>
</dbReference>
<evidence type="ECO:0000313" key="4">
    <source>
        <dbReference type="EMBL" id="MBR7781936.1"/>
    </source>
</evidence>
<reference evidence="4" key="1">
    <citation type="submission" date="2021-04" db="EMBL/GenBank/DDBJ databases">
        <title>novel species isolated from subtropical streams in China.</title>
        <authorList>
            <person name="Lu H."/>
        </authorList>
    </citation>
    <scope>NUCLEOTIDE SEQUENCE</scope>
    <source>
        <strain evidence="4">LFS511W</strain>
    </source>
</reference>
<dbReference type="Gene3D" id="3.40.1090.10">
    <property type="entry name" value="Cytosolic phospholipase A2 catalytic domain"/>
    <property type="match status" value="1"/>
</dbReference>
<dbReference type="GO" id="GO:0006629">
    <property type="term" value="P:lipid metabolic process"/>
    <property type="evidence" value="ECO:0007669"/>
    <property type="project" value="UniProtKB-KW"/>
</dbReference>
<feature type="domain" description="PNPLA" evidence="3">
    <location>
        <begin position="17"/>
        <end position="244"/>
    </location>
</feature>
<dbReference type="Proteomes" id="UP000680067">
    <property type="component" value="Unassembled WGS sequence"/>
</dbReference>
<dbReference type="Pfam" id="PF01734">
    <property type="entry name" value="Patatin"/>
    <property type="match status" value="1"/>
</dbReference>
<protein>
    <submittedName>
        <fullName evidence="4">Patatin-like phospholipase family protein</fullName>
    </submittedName>
</protein>